<feature type="domain" description="C2H2-type" evidence="24">
    <location>
        <begin position="109"/>
        <end position="137"/>
    </location>
</feature>
<feature type="compositionally biased region" description="Acidic residues" evidence="22">
    <location>
        <begin position="20"/>
        <end position="36"/>
    </location>
</feature>
<dbReference type="Pfam" id="PF11569">
    <property type="entry name" value="Homez"/>
    <property type="match status" value="1"/>
</dbReference>
<feature type="DNA-binding region" description="Homeobox" evidence="20">
    <location>
        <begin position="327"/>
        <end position="369"/>
    </location>
</feature>
<keyword evidence="16" id="KW-0804">Transcription</keyword>
<feature type="compositionally biased region" description="Polar residues" evidence="22">
    <location>
        <begin position="457"/>
        <end position="467"/>
    </location>
</feature>
<feature type="compositionally biased region" description="Acidic residues" evidence="22">
    <location>
        <begin position="879"/>
        <end position="919"/>
    </location>
</feature>
<dbReference type="GO" id="GO:0030154">
    <property type="term" value="P:cell differentiation"/>
    <property type="evidence" value="ECO:0007669"/>
    <property type="project" value="UniProtKB-KW"/>
</dbReference>
<feature type="domain" description="Homeobox" evidence="23">
    <location>
        <begin position="626"/>
        <end position="676"/>
    </location>
</feature>
<dbReference type="SUPFAM" id="SSF57667">
    <property type="entry name" value="beta-beta-alpha zinc fingers"/>
    <property type="match status" value="2"/>
</dbReference>
<feature type="DNA-binding region" description="Homeobox" evidence="20">
    <location>
        <begin position="476"/>
        <end position="535"/>
    </location>
</feature>
<evidence type="ECO:0000256" key="14">
    <source>
        <dbReference type="ARBA" id="ARBA00023125"/>
    </source>
</evidence>
<evidence type="ECO:0000256" key="16">
    <source>
        <dbReference type="ARBA" id="ARBA00023163"/>
    </source>
</evidence>
<evidence type="ECO:0000256" key="15">
    <source>
        <dbReference type="ARBA" id="ARBA00023155"/>
    </source>
</evidence>
<evidence type="ECO:0000256" key="11">
    <source>
        <dbReference type="ARBA" id="ARBA00022833"/>
    </source>
</evidence>
<dbReference type="Proteomes" id="UP000694389">
    <property type="component" value="Unassembled WGS sequence"/>
</dbReference>
<feature type="region of interest" description="Disordered" evidence="22">
    <location>
        <begin position="447"/>
        <end position="468"/>
    </location>
</feature>
<keyword evidence="4" id="KW-0678">Repressor</keyword>
<keyword evidence="12" id="KW-0832">Ubl conjugation</keyword>
<feature type="domain" description="Homeobox" evidence="23">
    <location>
        <begin position="325"/>
        <end position="368"/>
    </location>
</feature>
<evidence type="ECO:0000259" key="23">
    <source>
        <dbReference type="PROSITE" id="PS50071"/>
    </source>
</evidence>
<feature type="region of interest" description="Disordered" evidence="22">
    <location>
        <begin position="534"/>
        <end position="610"/>
    </location>
</feature>
<dbReference type="CDD" id="cd00086">
    <property type="entry name" value="homeodomain"/>
    <property type="match status" value="5"/>
</dbReference>
<evidence type="ECO:0000256" key="21">
    <source>
        <dbReference type="RuleBase" id="RU000682"/>
    </source>
</evidence>
<keyword evidence="17 20" id="KW-0539">Nucleus</keyword>
<name>A0A8P4GK02_DICLA</name>
<feature type="compositionally biased region" description="Low complexity" evidence="22">
    <location>
        <begin position="546"/>
        <end position="575"/>
    </location>
</feature>
<evidence type="ECO:0000256" key="9">
    <source>
        <dbReference type="ARBA" id="ARBA00022771"/>
    </source>
</evidence>
<dbReference type="GO" id="GO:0005634">
    <property type="term" value="C:nucleus"/>
    <property type="evidence" value="ECO:0007669"/>
    <property type="project" value="UniProtKB-SubCell"/>
</dbReference>
<accession>A0A8P4GK02</accession>
<keyword evidence="7" id="KW-0479">Metal-binding</keyword>
<keyword evidence="11" id="KW-0862">Zinc</keyword>
<evidence type="ECO:0000256" key="18">
    <source>
        <dbReference type="ARBA" id="ARBA00040117"/>
    </source>
</evidence>
<evidence type="ECO:0000256" key="22">
    <source>
        <dbReference type="SAM" id="MobiDB-lite"/>
    </source>
</evidence>
<evidence type="ECO:0000256" key="6">
    <source>
        <dbReference type="ARBA" id="ARBA00022553"/>
    </source>
</evidence>
<dbReference type="SMART" id="SM00389">
    <property type="entry name" value="HOX"/>
    <property type="match status" value="5"/>
</dbReference>
<dbReference type="SMART" id="SM00355">
    <property type="entry name" value="ZnF_C2H2"/>
    <property type="match status" value="2"/>
</dbReference>
<evidence type="ECO:0000256" key="4">
    <source>
        <dbReference type="ARBA" id="ARBA00022491"/>
    </source>
</evidence>
<dbReference type="InterPro" id="IPR024578">
    <property type="entry name" value="Homez_homeobox_dom"/>
</dbReference>
<dbReference type="FunFam" id="1.10.10.60:FF:000062">
    <property type="entry name" value="zinc fingers and homeoboxes protein 3"/>
    <property type="match status" value="1"/>
</dbReference>
<keyword evidence="14 20" id="KW-0238">DNA-binding</keyword>
<dbReference type="AlphaFoldDB" id="A0A8P4GK02"/>
<feature type="compositionally biased region" description="Basic and acidic residues" evidence="22">
    <location>
        <begin position="51"/>
        <end position="63"/>
    </location>
</feature>
<evidence type="ECO:0000256" key="7">
    <source>
        <dbReference type="ARBA" id="ARBA00022723"/>
    </source>
</evidence>
<dbReference type="InterPro" id="IPR001356">
    <property type="entry name" value="HD"/>
</dbReference>
<keyword evidence="10" id="KW-0221">Differentiation</keyword>
<dbReference type="InterPro" id="IPR013087">
    <property type="entry name" value="Znf_C2H2_type"/>
</dbReference>
<reference evidence="25" key="2">
    <citation type="submission" date="2025-09" db="UniProtKB">
        <authorList>
            <consortium name="Ensembl"/>
        </authorList>
    </citation>
    <scope>IDENTIFICATION</scope>
</reference>
<sequence length="932" mass="103087">MASRRKSTTPCMVPPREAVDSDQEMEDVAEAAEPEDSNGVATVSSEVSGPLEERGEDADGRQVSDHYLDSNMAEGGYECKYCNFQTAELNLFTMHVDTEHPDVVLNTSYVCMECDYHTKSYDTLLAHNARLHPGEDNFTRTMVKRNNETIFQQTVNDLTFDGSFVKVEDDEAEETSRKGIALSKTPIMRIKSRPEPKKFAALHKMAVDDVIKVESDEDEDDENKEPPTLSPAPMTPAALAPRLIPVSAPMHVQAVPQSIVVNSPNVLQIKGGSGGGGAVLPPGTLAQVLSALQNQQNSAQTQTQLLIPISSIPTYNTAMDNNVLLVSAYNRFPYPSVSEIMGLSSQTKFSEEQIKVWFSAQRLKHGVSWTPEEVEEARRKKFNGTVQTVPQTITVIPANIAAATNGLQSIFQTCQIVGQPGLVLTQVSGNGSTVPVASPITLTVAGVPGNQPKAAEPSTSESKTEMSAGTALTLDASATKPKKSKEQLAELKASYGRRQFATEAEISRLMQVTKLSKRAIKKWFSDTRYNQRNSKDHHGVVLSETPPSRVAAPGAGRGARNNSGSLNDSNNSDINTTIVIDSSDDASDCSPTSANAPGSSGSSSDPRVKFRHAFPDFTPQKFKEKTPEQLLILEASFQKSDTPSDEELSRLRAETKLTRREVDAWFTERRKMPSAAQSKDEDIEGDGEKMKPASAPSSSAQERQTTPPASRKAMKKTPEQLHILKKAFVRTQWPTTEEYDQMADESGLPRTYIVNWFGDTRYACKNSNLKWYYLYQSGKVDEALNGGAKSQKKSRKRFRGWSRRTRRPYPCKRSPMGGATAIKVKSGKSFLKDYYLKHRALSEKDLDDLVTKSSMSYEQVRDWFSETARRVEEGKEPFSDEEATDDDCNEDEEEEEKEEEEEEAEDDDNNDEVIQEESEGVSQSQPQAEEQT</sequence>
<feature type="compositionally biased region" description="Polar residues" evidence="22">
    <location>
        <begin position="920"/>
        <end position="932"/>
    </location>
</feature>
<feature type="region of interest" description="Disordered" evidence="22">
    <location>
        <begin position="1"/>
        <end position="63"/>
    </location>
</feature>
<dbReference type="PROSITE" id="PS50157">
    <property type="entry name" value="ZINC_FINGER_C2H2_2"/>
    <property type="match status" value="1"/>
</dbReference>
<evidence type="ECO:0000256" key="5">
    <source>
        <dbReference type="ARBA" id="ARBA00022499"/>
    </source>
</evidence>
<feature type="DNA-binding region" description="Homeobox" evidence="20">
    <location>
        <begin position="709"/>
        <end position="768"/>
    </location>
</feature>
<keyword evidence="26" id="KW-1185">Reference proteome</keyword>
<dbReference type="SUPFAM" id="SSF46689">
    <property type="entry name" value="Homeodomain-like"/>
    <property type="match status" value="5"/>
</dbReference>
<dbReference type="GO" id="GO:0008270">
    <property type="term" value="F:zinc ion binding"/>
    <property type="evidence" value="ECO:0007669"/>
    <property type="project" value="UniProtKB-KW"/>
</dbReference>
<feature type="region of interest" description="Disordered" evidence="22">
    <location>
        <begin position="668"/>
        <end position="717"/>
    </location>
</feature>
<evidence type="ECO:0000256" key="12">
    <source>
        <dbReference type="ARBA" id="ARBA00022843"/>
    </source>
</evidence>
<protein>
    <recommendedName>
        <fullName evidence="18">Zinc fingers and homeoboxes protein 1</fullName>
    </recommendedName>
</protein>
<feature type="DNA-binding region" description="Homeobox" evidence="20">
    <location>
        <begin position="628"/>
        <end position="677"/>
    </location>
</feature>
<evidence type="ECO:0000256" key="10">
    <source>
        <dbReference type="ARBA" id="ARBA00022782"/>
    </source>
</evidence>
<dbReference type="Pfam" id="PF00046">
    <property type="entry name" value="Homeodomain"/>
    <property type="match status" value="4"/>
</dbReference>
<dbReference type="InterPro" id="IPR036236">
    <property type="entry name" value="Znf_C2H2_sf"/>
</dbReference>
<evidence type="ECO:0000256" key="13">
    <source>
        <dbReference type="ARBA" id="ARBA00023015"/>
    </source>
</evidence>
<organism evidence="25 26">
    <name type="scientific">Dicentrarchus labrax</name>
    <name type="common">European seabass</name>
    <name type="synonym">Morone labrax</name>
    <dbReference type="NCBI Taxonomy" id="13489"/>
    <lineage>
        <taxon>Eukaryota</taxon>
        <taxon>Metazoa</taxon>
        <taxon>Chordata</taxon>
        <taxon>Craniata</taxon>
        <taxon>Vertebrata</taxon>
        <taxon>Euteleostomi</taxon>
        <taxon>Actinopterygii</taxon>
        <taxon>Neopterygii</taxon>
        <taxon>Teleostei</taxon>
        <taxon>Neoteleostei</taxon>
        <taxon>Acanthomorphata</taxon>
        <taxon>Eupercaria</taxon>
        <taxon>Moronidae</taxon>
        <taxon>Dicentrarchus</taxon>
    </lineage>
</organism>
<evidence type="ECO:0000256" key="8">
    <source>
        <dbReference type="ARBA" id="ARBA00022737"/>
    </source>
</evidence>
<evidence type="ECO:0000256" key="17">
    <source>
        <dbReference type="ARBA" id="ARBA00023242"/>
    </source>
</evidence>
<dbReference type="PANTHER" id="PTHR15467">
    <property type="entry name" value="ZINC-FINGERS AND HOMEOBOXES RELATED"/>
    <property type="match status" value="1"/>
</dbReference>
<feature type="domain" description="Homeobox" evidence="23">
    <location>
        <begin position="474"/>
        <end position="534"/>
    </location>
</feature>
<feature type="region of interest" description="Disordered" evidence="22">
    <location>
        <begin position="213"/>
        <end position="236"/>
    </location>
</feature>
<keyword evidence="13" id="KW-0805">Transcription regulation</keyword>
<dbReference type="InterPro" id="IPR009057">
    <property type="entry name" value="Homeodomain-like_sf"/>
</dbReference>
<dbReference type="PANTHER" id="PTHR15467:SF4">
    <property type="entry name" value="ZINC FINGERS AND HOMEOBOXES PROTEIN 1"/>
    <property type="match status" value="1"/>
</dbReference>
<evidence type="ECO:0000256" key="20">
    <source>
        <dbReference type="PROSITE-ProRule" id="PRU00108"/>
    </source>
</evidence>
<reference evidence="25" key="1">
    <citation type="submission" date="2025-08" db="UniProtKB">
        <authorList>
            <consortium name="Ensembl"/>
        </authorList>
    </citation>
    <scope>IDENTIFICATION</scope>
</reference>
<dbReference type="PROSITE" id="PS50071">
    <property type="entry name" value="HOMEOBOX_2"/>
    <property type="match status" value="4"/>
</dbReference>
<comment type="similarity">
    <text evidence="3">Belongs to the ZHX family.</text>
</comment>
<evidence type="ECO:0000259" key="24">
    <source>
        <dbReference type="PROSITE" id="PS50157"/>
    </source>
</evidence>
<keyword evidence="6" id="KW-0597">Phosphoprotein</keyword>
<keyword evidence="5" id="KW-1017">Isopeptide bond</keyword>
<dbReference type="GeneTree" id="ENSGT00950000182893"/>
<proteinExistence type="inferred from homology"/>
<feature type="region of interest" description="Disordered" evidence="22">
    <location>
        <begin position="870"/>
        <end position="932"/>
    </location>
</feature>
<feature type="compositionally biased region" description="Low complexity" evidence="22">
    <location>
        <begin position="590"/>
        <end position="604"/>
    </location>
</feature>
<keyword evidence="9 19" id="KW-0863">Zinc-finger</keyword>
<dbReference type="GO" id="GO:0003677">
    <property type="term" value="F:DNA binding"/>
    <property type="evidence" value="ECO:0007669"/>
    <property type="project" value="UniProtKB-UniRule"/>
</dbReference>
<evidence type="ECO:0000256" key="2">
    <source>
        <dbReference type="ARBA" id="ARBA00004123"/>
    </source>
</evidence>
<evidence type="ECO:0000256" key="3">
    <source>
        <dbReference type="ARBA" id="ARBA00007440"/>
    </source>
</evidence>
<evidence type="ECO:0000313" key="26">
    <source>
        <dbReference type="Proteomes" id="UP000694389"/>
    </source>
</evidence>
<dbReference type="Ensembl" id="ENSDLAT00005070107.1">
    <property type="protein sequence ID" value="ENSDLAP00005082719.1"/>
    <property type="gene ID" value="ENSDLAG00005024952.2"/>
</dbReference>
<dbReference type="FunFam" id="3.30.160.60:FF:000296">
    <property type="entry name" value="Zinc fingers and homeoboxes protein 1"/>
    <property type="match status" value="1"/>
</dbReference>
<comment type="subcellular location">
    <subcellularLocation>
        <location evidence="2 20 21">Nucleus</location>
    </subcellularLocation>
</comment>
<evidence type="ECO:0000256" key="19">
    <source>
        <dbReference type="PROSITE-ProRule" id="PRU00042"/>
    </source>
</evidence>
<feature type="domain" description="Homeobox" evidence="23">
    <location>
        <begin position="707"/>
        <end position="767"/>
    </location>
</feature>
<keyword evidence="15 20" id="KW-0371">Homeobox</keyword>
<dbReference type="FunFam" id="1.10.10.60:FF:000235">
    <property type="entry name" value="Zinc fingers and homeoboxes protein 1"/>
    <property type="match status" value="1"/>
</dbReference>
<comment type="function">
    <text evidence="1">Sequence-specific transcription factor which is part of a developmental regulatory system that provides cells with specific positional identities on the anterior-posterior axis.</text>
</comment>
<evidence type="ECO:0000313" key="25">
    <source>
        <dbReference type="Ensembl" id="ENSDLAP00005082719.1"/>
    </source>
</evidence>
<dbReference type="FunFam" id="1.10.10.60:FF:000247">
    <property type="entry name" value="Zinc fingers and homeoboxes protein 2"/>
    <property type="match status" value="1"/>
</dbReference>
<dbReference type="Pfam" id="PF18387">
    <property type="entry name" value="zf_C2H2_ZHX"/>
    <property type="match status" value="1"/>
</dbReference>
<evidence type="ECO:0000256" key="1">
    <source>
        <dbReference type="ARBA" id="ARBA00003263"/>
    </source>
</evidence>
<dbReference type="InterPro" id="IPR041057">
    <property type="entry name" value="ZHX_Znf_C2H2"/>
</dbReference>
<gene>
    <name evidence="25" type="primary">LOC127357979</name>
</gene>
<dbReference type="FunFam" id="1.10.10.60:FF:000212">
    <property type="entry name" value="Zinc fingers and homeoboxes protein 3"/>
    <property type="match status" value="1"/>
</dbReference>
<dbReference type="Gene3D" id="1.10.10.60">
    <property type="entry name" value="Homeodomain-like"/>
    <property type="match status" value="5"/>
</dbReference>
<dbReference type="GO" id="GO:0000981">
    <property type="term" value="F:DNA-binding transcription factor activity, RNA polymerase II-specific"/>
    <property type="evidence" value="ECO:0007669"/>
    <property type="project" value="TreeGrafter"/>
</dbReference>
<keyword evidence="8" id="KW-0677">Repeat</keyword>
<dbReference type="Gene3D" id="3.30.160.60">
    <property type="entry name" value="Classic Zinc Finger"/>
    <property type="match status" value="1"/>
</dbReference>